<comment type="caution">
    <text evidence="1">The sequence shown here is derived from an EMBL/GenBank/DDBJ whole genome shotgun (WGS) entry which is preliminary data.</text>
</comment>
<evidence type="ECO:0000313" key="2">
    <source>
        <dbReference type="Proteomes" id="UP001215598"/>
    </source>
</evidence>
<gene>
    <name evidence="1" type="ORF">B0H16DRAFT_1453931</name>
</gene>
<keyword evidence="2" id="KW-1185">Reference proteome</keyword>
<sequence length="133" mass="14486">MQLSFFFLSHSPPLSLSLRRGASCSHCYARGIAARPRVAVAEMQAYQASAPSNSTVAKRSVHQCQTSGGHGSPTIGDNIVAGSYIQNDASRADERRRLLLHNDVLCWHSMWCSSGGLSGDRCDERNSFSLDRS</sequence>
<dbReference type="Proteomes" id="UP001215598">
    <property type="component" value="Unassembled WGS sequence"/>
</dbReference>
<name>A0AAD7JKR7_9AGAR</name>
<dbReference type="EMBL" id="JARKIB010000024">
    <property type="protein sequence ID" value="KAJ7766033.1"/>
    <property type="molecule type" value="Genomic_DNA"/>
</dbReference>
<protein>
    <submittedName>
        <fullName evidence="1">Uncharacterized protein</fullName>
    </submittedName>
</protein>
<dbReference type="AlphaFoldDB" id="A0AAD7JKR7"/>
<accession>A0AAD7JKR7</accession>
<organism evidence="1 2">
    <name type="scientific">Mycena metata</name>
    <dbReference type="NCBI Taxonomy" id="1033252"/>
    <lineage>
        <taxon>Eukaryota</taxon>
        <taxon>Fungi</taxon>
        <taxon>Dikarya</taxon>
        <taxon>Basidiomycota</taxon>
        <taxon>Agaricomycotina</taxon>
        <taxon>Agaricomycetes</taxon>
        <taxon>Agaricomycetidae</taxon>
        <taxon>Agaricales</taxon>
        <taxon>Marasmiineae</taxon>
        <taxon>Mycenaceae</taxon>
        <taxon>Mycena</taxon>
    </lineage>
</organism>
<evidence type="ECO:0000313" key="1">
    <source>
        <dbReference type="EMBL" id="KAJ7766033.1"/>
    </source>
</evidence>
<reference evidence="1" key="1">
    <citation type="submission" date="2023-03" db="EMBL/GenBank/DDBJ databases">
        <title>Massive genome expansion in bonnet fungi (Mycena s.s.) driven by repeated elements and novel gene families across ecological guilds.</title>
        <authorList>
            <consortium name="Lawrence Berkeley National Laboratory"/>
            <person name="Harder C.B."/>
            <person name="Miyauchi S."/>
            <person name="Viragh M."/>
            <person name="Kuo A."/>
            <person name="Thoen E."/>
            <person name="Andreopoulos B."/>
            <person name="Lu D."/>
            <person name="Skrede I."/>
            <person name="Drula E."/>
            <person name="Henrissat B."/>
            <person name="Morin E."/>
            <person name="Kohler A."/>
            <person name="Barry K."/>
            <person name="LaButti K."/>
            <person name="Morin E."/>
            <person name="Salamov A."/>
            <person name="Lipzen A."/>
            <person name="Mereny Z."/>
            <person name="Hegedus B."/>
            <person name="Baldrian P."/>
            <person name="Stursova M."/>
            <person name="Weitz H."/>
            <person name="Taylor A."/>
            <person name="Grigoriev I.V."/>
            <person name="Nagy L.G."/>
            <person name="Martin F."/>
            <person name="Kauserud H."/>
        </authorList>
    </citation>
    <scope>NUCLEOTIDE SEQUENCE</scope>
    <source>
        <strain evidence="1">CBHHK182m</strain>
    </source>
</reference>
<proteinExistence type="predicted"/>